<reference evidence="3 4" key="2">
    <citation type="journal article" date="2010" name="Stand. Genomic Sci.">
        <title>Complete genome sequence of Sebaldella termitidis type strain (NCTC 11300).</title>
        <authorList>
            <person name="Harmon-Smith M."/>
            <person name="Celia L."/>
            <person name="Chertkov O."/>
            <person name="Lapidus A."/>
            <person name="Copeland A."/>
            <person name="Glavina Del Rio T."/>
            <person name="Nolan M."/>
            <person name="Lucas S."/>
            <person name="Tice H."/>
            <person name="Cheng J.F."/>
            <person name="Han C."/>
            <person name="Detter J.C."/>
            <person name="Bruce D."/>
            <person name="Goodwin L."/>
            <person name="Pitluck S."/>
            <person name="Pati A."/>
            <person name="Liolios K."/>
            <person name="Ivanova N."/>
            <person name="Mavromatis K."/>
            <person name="Mikhailova N."/>
            <person name="Chen A."/>
            <person name="Palaniappan K."/>
            <person name="Land M."/>
            <person name="Hauser L."/>
            <person name="Chang Y.J."/>
            <person name="Jeffries C.D."/>
            <person name="Brettin T."/>
            <person name="Goker M."/>
            <person name="Beck B."/>
            <person name="Bristow J."/>
            <person name="Eisen J.A."/>
            <person name="Markowitz V."/>
            <person name="Hugenholtz P."/>
            <person name="Kyrpides N.C."/>
            <person name="Klenk H.P."/>
            <person name="Chen F."/>
        </authorList>
    </citation>
    <scope>NUCLEOTIDE SEQUENCE [LARGE SCALE GENOMIC DNA]</scope>
    <source>
        <strain evidence="4">ATCC 33386 / NCTC 11300</strain>
    </source>
</reference>
<accession>D1AH92</accession>
<keyword evidence="4" id="KW-1185">Reference proteome</keyword>
<dbReference type="InterPro" id="IPR006437">
    <property type="entry name" value="Phage_terminase_lsu"/>
</dbReference>
<evidence type="ECO:0000313" key="4">
    <source>
        <dbReference type="Proteomes" id="UP000000845"/>
    </source>
</evidence>
<dbReference type="InterPro" id="IPR044269">
    <property type="entry name" value="Terminase_large_su_SPP1-like"/>
</dbReference>
<dbReference type="HOGENOM" id="CLU_035697_3_0_0"/>
<gene>
    <name evidence="3" type="ordered locus">Sterm_1259</name>
</gene>
<dbReference type="RefSeq" id="WP_012860722.1">
    <property type="nucleotide sequence ID" value="NC_013517.1"/>
</dbReference>
<dbReference type="Pfam" id="PF17288">
    <property type="entry name" value="Terminase_3C"/>
    <property type="match status" value="1"/>
</dbReference>
<dbReference type="HAMAP" id="MF_04145">
    <property type="entry name" value="TERL_SPP1"/>
    <property type="match status" value="1"/>
</dbReference>
<dbReference type="Gene3D" id="3.40.50.300">
    <property type="entry name" value="P-loop containing nucleotide triphosphate hydrolases"/>
    <property type="match status" value="1"/>
</dbReference>
<dbReference type="Proteomes" id="UP000000845">
    <property type="component" value="Chromosome"/>
</dbReference>
<dbReference type="GO" id="GO:0016887">
    <property type="term" value="F:ATP hydrolysis activity"/>
    <property type="evidence" value="ECO:0007669"/>
    <property type="project" value="InterPro"/>
</dbReference>
<dbReference type="AlphaFoldDB" id="D1AH92"/>
<dbReference type="GO" id="GO:0005524">
    <property type="term" value="F:ATP binding"/>
    <property type="evidence" value="ECO:0007669"/>
    <property type="project" value="InterPro"/>
</dbReference>
<organism evidence="3 4">
    <name type="scientific">Sebaldella termitidis (strain ATCC 33386 / NCTC 11300)</name>
    <dbReference type="NCBI Taxonomy" id="526218"/>
    <lineage>
        <taxon>Bacteria</taxon>
        <taxon>Fusobacteriati</taxon>
        <taxon>Fusobacteriota</taxon>
        <taxon>Fusobacteriia</taxon>
        <taxon>Fusobacteriales</taxon>
        <taxon>Leptotrichiaceae</taxon>
        <taxon>Sebaldella</taxon>
    </lineage>
</organism>
<dbReference type="InterPro" id="IPR027417">
    <property type="entry name" value="P-loop_NTPase"/>
</dbReference>
<dbReference type="GO" id="GO:0004519">
    <property type="term" value="F:endonuclease activity"/>
    <property type="evidence" value="ECO:0007669"/>
    <property type="project" value="InterPro"/>
</dbReference>
<dbReference type="Pfam" id="PF04466">
    <property type="entry name" value="Terminase_3"/>
    <property type="match status" value="1"/>
</dbReference>
<protein>
    <submittedName>
        <fullName evidence="3">Phage terminase, large subunit, PBSX family</fullName>
    </submittedName>
</protein>
<dbReference type="PANTHER" id="PTHR39184:SF1">
    <property type="entry name" value="PBSX PHAGE TERMINASE LARGE SUBUNIT"/>
    <property type="match status" value="1"/>
</dbReference>
<dbReference type="InterPro" id="IPR052380">
    <property type="entry name" value="Viral_DNA_packaging_terminase"/>
</dbReference>
<dbReference type="InterPro" id="IPR035413">
    <property type="entry name" value="Terminase_L_C"/>
</dbReference>
<feature type="domain" description="Phage terminase large subunit N-terminal" evidence="1">
    <location>
        <begin position="20"/>
        <end position="220"/>
    </location>
</feature>
<name>D1AH92_SEBTE</name>
<reference evidence="4" key="1">
    <citation type="submission" date="2009-09" db="EMBL/GenBank/DDBJ databases">
        <title>The complete chromosome of Sebaldella termitidis ATCC 33386.</title>
        <authorList>
            <consortium name="US DOE Joint Genome Institute (JGI-PGF)"/>
            <person name="Lucas S."/>
            <person name="Copeland A."/>
            <person name="Lapidus A."/>
            <person name="Glavina del Rio T."/>
            <person name="Dalin E."/>
            <person name="Tice H."/>
            <person name="Bruce D."/>
            <person name="Goodwin L."/>
            <person name="Pitluck S."/>
            <person name="Kyrpides N."/>
            <person name="Mavromatis K."/>
            <person name="Ivanova N."/>
            <person name="Mikhailova N."/>
            <person name="Sims D."/>
            <person name="Meincke L."/>
            <person name="Brettin T."/>
            <person name="Detter J.C."/>
            <person name="Han C."/>
            <person name="Larimer F."/>
            <person name="Land M."/>
            <person name="Hauser L."/>
            <person name="Markowitz V."/>
            <person name="Cheng J.F."/>
            <person name="Hugenholtz P."/>
            <person name="Woyke T."/>
            <person name="Wu D."/>
            <person name="Eisen J.A."/>
        </authorList>
    </citation>
    <scope>NUCLEOTIDE SEQUENCE [LARGE SCALE GENOMIC DNA]</scope>
    <source>
        <strain evidence="4">ATCC 33386 / NCTC 11300</strain>
    </source>
</reference>
<evidence type="ECO:0000259" key="1">
    <source>
        <dbReference type="Pfam" id="PF04466"/>
    </source>
</evidence>
<dbReference type="eggNOG" id="COG1783">
    <property type="taxonomic scope" value="Bacteria"/>
</dbReference>
<dbReference type="PANTHER" id="PTHR39184">
    <property type="match status" value="1"/>
</dbReference>
<dbReference type="STRING" id="526218.Sterm_1259"/>
<dbReference type="NCBIfam" id="TIGR01547">
    <property type="entry name" value="phage_term_2"/>
    <property type="match status" value="1"/>
</dbReference>
<proteinExistence type="inferred from homology"/>
<dbReference type="KEGG" id="str:Sterm_1259"/>
<sequence length="416" mass="49214">MQVKLSQVVGKGYKTFWESKKRYRVLKGSRGSKKSKTTALWIIYNMMKHKESNTLVIRKVFNSLRDSCYSDLLWAIERLGVSHLWKSTKSPLELVYKPTGQKILFRGLDDPLKLTSITVEKGYLCWVWIEEAYELMSEDAFNKLDLSIRGKLPEHLWKQITFTFNPWNEKHWLKARFFDVEDEDILALTTTYKINEFLDDDDRKVFEKMKRDNPKRYRVEGEAEWGIAEGLIFENWEEKEFDYREISKRKGVVSRFGLDFGYTNDPSAFTGYLEDEKNKEIYVFDEFYKSGMLNDEIANQIKYMGYAKEEIIGDSSEQKSIEEIKRYGIRRIRPSVKGKDSVLHGIQLLQQYKIYIHPKCVNTITEFSSYIWDTKDNKALNKPVDAFNHIIDAMRYAIYKQPKKGIDVERLLKRGR</sequence>
<feature type="domain" description="Phage terminase large subunit C-terminal" evidence="2">
    <location>
        <begin position="259"/>
        <end position="398"/>
    </location>
</feature>
<dbReference type="Gene3D" id="3.30.420.280">
    <property type="match status" value="1"/>
</dbReference>
<dbReference type="EMBL" id="CP001739">
    <property type="protein sequence ID" value="ACZ08126.1"/>
    <property type="molecule type" value="Genomic_DNA"/>
</dbReference>
<evidence type="ECO:0000259" key="2">
    <source>
        <dbReference type="Pfam" id="PF17288"/>
    </source>
</evidence>
<dbReference type="InterPro" id="IPR035412">
    <property type="entry name" value="Terminase_L_N"/>
</dbReference>
<evidence type="ECO:0000313" key="3">
    <source>
        <dbReference type="EMBL" id="ACZ08126.1"/>
    </source>
</evidence>